<evidence type="ECO:0000256" key="1">
    <source>
        <dbReference type="ARBA" id="ARBA00004651"/>
    </source>
</evidence>
<comment type="similarity">
    <text evidence="2">Belongs to the peptide transporter carbon starvation (CstA) (TC 2.A.114) family.</text>
</comment>
<dbReference type="PANTHER" id="PTHR30252">
    <property type="entry name" value="INNER MEMBRANE PEPTIDE TRANSPORTER"/>
    <property type="match status" value="1"/>
</dbReference>
<protein>
    <submittedName>
        <fullName evidence="9">Carbon starvation protein A</fullName>
    </submittedName>
</protein>
<dbReference type="InterPro" id="IPR051605">
    <property type="entry name" value="CstA"/>
</dbReference>
<evidence type="ECO:0000313" key="9">
    <source>
        <dbReference type="EMBL" id="MBG3877377.1"/>
    </source>
</evidence>
<organism evidence="9 10">
    <name type="scientific">Nitratidesulfovibrio oxamicus</name>
    <dbReference type="NCBI Taxonomy" id="32016"/>
    <lineage>
        <taxon>Bacteria</taxon>
        <taxon>Pseudomonadati</taxon>
        <taxon>Thermodesulfobacteriota</taxon>
        <taxon>Desulfovibrionia</taxon>
        <taxon>Desulfovibrionales</taxon>
        <taxon>Desulfovibrionaceae</taxon>
        <taxon>Nitratidesulfovibrio</taxon>
    </lineage>
</organism>
<dbReference type="Proteomes" id="UP001194469">
    <property type="component" value="Unassembled WGS sequence"/>
</dbReference>
<feature type="domain" description="CstA N-terminal" evidence="8">
    <location>
        <begin position="300"/>
        <end position="426"/>
    </location>
</feature>
<feature type="transmembrane region" description="Helical" evidence="7">
    <location>
        <begin position="443"/>
        <end position="461"/>
    </location>
</feature>
<feature type="transmembrane region" description="Helical" evidence="7">
    <location>
        <begin position="265"/>
        <end position="288"/>
    </location>
</feature>
<dbReference type="Pfam" id="PF02554">
    <property type="entry name" value="CstA"/>
    <property type="match status" value="2"/>
</dbReference>
<keyword evidence="5 7" id="KW-1133">Transmembrane helix</keyword>
<feature type="transmembrane region" description="Helical" evidence="7">
    <location>
        <begin position="361"/>
        <end position="379"/>
    </location>
</feature>
<reference evidence="9 10" key="1">
    <citation type="submission" date="2019-08" db="EMBL/GenBank/DDBJ databases">
        <authorList>
            <person name="Luo N."/>
        </authorList>
    </citation>
    <scope>NUCLEOTIDE SEQUENCE [LARGE SCALE GENOMIC DNA]</scope>
    <source>
        <strain evidence="9 10">NCIMB 9442</strain>
    </source>
</reference>
<feature type="transmembrane region" description="Helical" evidence="7">
    <location>
        <begin position="56"/>
        <end position="76"/>
    </location>
</feature>
<comment type="caution">
    <text evidence="9">The sequence shown here is derived from an EMBL/GenBank/DDBJ whole genome shotgun (WGS) entry which is preliminary data.</text>
</comment>
<comment type="subcellular location">
    <subcellularLocation>
        <location evidence="1">Cell membrane</location>
        <topology evidence="1">Multi-pass membrane protein</topology>
    </subcellularLocation>
</comment>
<keyword evidence="4 7" id="KW-0812">Transmembrane</keyword>
<evidence type="ECO:0000256" key="4">
    <source>
        <dbReference type="ARBA" id="ARBA00022692"/>
    </source>
</evidence>
<evidence type="ECO:0000256" key="5">
    <source>
        <dbReference type="ARBA" id="ARBA00022989"/>
    </source>
</evidence>
<feature type="transmembrane region" description="Helical" evidence="7">
    <location>
        <begin position="132"/>
        <end position="153"/>
    </location>
</feature>
<dbReference type="EMBL" id="VRYY01000276">
    <property type="protein sequence ID" value="MBG3877377.1"/>
    <property type="molecule type" value="Genomic_DNA"/>
</dbReference>
<evidence type="ECO:0000256" key="3">
    <source>
        <dbReference type="ARBA" id="ARBA00022475"/>
    </source>
</evidence>
<gene>
    <name evidence="9" type="ORF">FVW20_10180</name>
</gene>
<evidence type="ECO:0000313" key="10">
    <source>
        <dbReference type="Proteomes" id="UP001194469"/>
    </source>
</evidence>
<feature type="transmembrane region" description="Helical" evidence="7">
    <location>
        <begin position="159"/>
        <end position="180"/>
    </location>
</feature>
<feature type="domain" description="CstA N-terminal" evidence="8">
    <location>
        <begin position="7"/>
        <end position="145"/>
    </location>
</feature>
<keyword evidence="6 7" id="KW-0472">Membrane</keyword>
<dbReference type="RefSeq" id="WP_196609357.1">
    <property type="nucleotide sequence ID" value="NZ_VRYY01000276.1"/>
</dbReference>
<accession>A0ABS0J5F7</accession>
<dbReference type="PANTHER" id="PTHR30252:SF4">
    <property type="entry name" value="CARBON STARVATION"/>
    <property type="match status" value="1"/>
</dbReference>
<feature type="transmembrane region" description="Helical" evidence="7">
    <location>
        <begin position="314"/>
        <end position="333"/>
    </location>
</feature>
<evidence type="ECO:0000256" key="6">
    <source>
        <dbReference type="ARBA" id="ARBA00023136"/>
    </source>
</evidence>
<feature type="transmembrane region" description="Helical" evidence="7">
    <location>
        <begin position="187"/>
        <end position="208"/>
    </location>
</feature>
<name>A0ABS0J5F7_9BACT</name>
<sequence length="467" mass="49642">MPPGAYLAISLAALVCGYLLYGRLMARLMRPDNARPTPACTMADGVDYVKMPAKSVFLIQLLNIAGIGPVYGPILGALYGPWALVWIVLGSIFAGGVHDYFSGMLSVRRGGLSLPDVVGDHLGSPMRRFMQAFSLVVVVLVGVVFVTGPARLLSDMTTIPAMTWVVAIFAYYFLATILPIDMVIGRIYPIFAGSLLVMAVGLTAALFVEGHATGAPLAWTAPPADLPMWPLLFITIACGAISGFHATQSPLMARCLPDERSGLPVFYGAMIAEGALALIWATLGMALYPDPATLQAAIAAGGPGKVVNDVSMELMGPVGGILAILGVIVLPITSGDTAFRSARLTIADVLGIAQKERRRRLLIAVPLFALGATLSQVNFEVIWRYFGWANQVLATLVLWTVAAFLVRGGRVHWPASLPACFMTAVCATYICHARIGLNLPLNVSSWMGWGGAVLALAVFLSRCRRKA</sequence>
<feature type="transmembrane region" description="Helical" evidence="7">
    <location>
        <begin position="82"/>
        <end position="101"/>
    </location>
</feature>
<feature type="transmembrane region" description="Helical" evidence="7">
    <location>
        <begin position="228"/>
        <end position="244"/>
    </location>
</feature>
<feature type="transmembrane region" description="Helical" evidence="7">
    <location>
        <begin position="385"/>
        <end position="405"/>
    </location>
</feature>
<evidence type="ECO:0000256" key="2">
    <source>
        <dbReference type="ARBA" id="ARBA00007755"/>
    </source>
</evidence>
<evidence type="ECO:0000256" key="7">
    <source>
        <dbReference type="SAM" id="Phobius"/>
    </source>
</evidence>
<proteinExistence type="inferred from homology"/>
<feature type="transmembrane region" description="Helical" evidence="7">
    <location>
        <begin position="6"/>
        <end position="26"/>
    </location>
</feature>
<keyword evidence="3" id="KW-1003">Cell membrane</keyword>
<keyword evidence="10" id="KW-1185">Reference proteome</keyword>
<evidence type="ECO:0000259" key="8">
    <source>
        <dbReference type="Pfam" id="PF02554"/>
    </source>
</evidence>
<dbReference type="InterPro" id="IPR003706">
    <property type="entry name" value="CstA_N"/>
</dbReference>
<feature type="transmembrane region" description="Helical" evidence="7">
    <location>
        <begin position="417"/>
        <end position="437"/>
    </location>
</feature>